<evidence type="ECO:0000256" key="7">
    <source>
        <dbReference type="ARBA" id="ARBA00022475"/>
    </source>
</evidence>
<sequence>MSGLVSDFTKGSIRSQLIRFSLPFLLTNIIQSLYNIADIKVVSMFCGTEGIAGVSIAGNILNTITYMIIGLCNGGAIMTAQYIGARNERDVKETIGTTFAVMIALAAVTTSLALIFSDEILTALNTPAEAFSQTKTYFIICMCGSICIYGYNAIGAILRGVGNSKTPMYFGFVACLLNIGLDLLFVGPMGMDVAGAALATVIAQAVSMMGCAVYLKKSDFIFSFGRRDMKLSLAKAADIFRLGLPGAIQNAIVSGGFLMVSSLTNSLGVNAASGVSVASKINNFAQQPASAVGMAVASMTGQNVGAGLYDRAKEALRTAVAVSMIIGIAAFVIVQLLPEQLMGLIVSDNTVIKEALPYLRITAFDYLLVAMIFPLNGICNGSGHTLFTMIPSIVSSVVTRVPAAYICVLGFDMGLAGVGISTPVGTISAILICGWFYLSGRWKKSTIRFSN</sequence>
<dbReference type="PANTHER" id="PTHR43298:SF2">
    <property type="entry name" value="FMN_FAD EXPORTER YEEO-RELATED"/>
    <property type="match status" value="1"/>
</dbReference>
<dbReference type="PIRSF" id="PIRSF006603">
    <property type="entry name" value="DinF"/>
    <property type="match status" value="1"/>
</dbReference>
<comment type="similarity">
    <text evidence="3">Belongs to the multi antimicrobial extrusion (MATE) (TC 2.A.66.1) family.</text>
</comment>
<dbReference type="GO" id="GO:0042910">
    <property type="term" value="F:xenobiotic transmembrane transporter activity"/>
    <property type="evidence" value="ECO:0007669"/>
    <property type="project" value="InterPro"/>
</dbReference>
<evidence type="ECO:0000256" key="3">
    <source>
        <dbReference type="ARBA" id="ARBA00010199"/>
    </source>
</evidence>
<reference evidence="14" key="2">
    <citation type="journal article" date="2021" name="PeerJ">
        <title>Extensive microbial diversity within the chicken gut microbiome revealed by metagenomics and culture.</title>
        <authorList>
            <person name="Gilroy R."/>
            <person name="Ravi A."/>
            <person name="Getino M."/>
            <person name="Pursley I."/>
            <person name="Horton D.L."/>
            <person name="Alikhan N.F."/>
            <person name="Baker D."/>
            <person name="Gharbi K."/>
            <person name="Hall N."/>
            <person name="Watson M."/>
            <person name="Adriaenssens E.M."/>
            <person name="Foster-Nyarko E."/>
            <person name="Jarju S."/>
            <person name="Secka A."/>
            <person name="Antonio M."/>
            <person name="Oren A."/>
            <person name="Chaudhuri R.R."/>
            <person name="La Ragione R."/>
            <person name="Hildebrand F."/>
            <person name="Pallen M.J."/>
        </authorList>
    </citation>
    <scope>NUCLEOTIDE SEQUENCE</scope>
    <source>
        <strain evidence="14">USAMLcec3-3695</strain>
    </source>
</reference>
<dbReference type="EMBL" id="DVNB01000051">
    <property type="protein sequence ID" value="HIU57172.1"/>
    <property type="molecule type" value="Genomic_DNA"/>
</dbReference>
<evidence type="ECO:0000256" key="12">
    <source>
        <dbReference type="ARBA" id="ARBA00031636"/>
    </source>
</evidence>
<dbReference type="GO" id="GO:0005886">
    <property type="term" value="C:plasma membrane"/>
    <property type="evidence" value="ECO:0007669"/>
    <property type="project" value="UniProtKB-SubCell"/>
</dbReference>
<evidence type="ECO:0000256" key="13">
    <source>
        <dbReference type="SAM" id="Phobius"/>
    </source>
</evidence>
<proteinExistence type="inferred from homology"/>
<evidence type="ECO:0000256" key="1">
    <source>
        <dbReference type="ARBA" id="ARBA00003408"/>
    </source>
</evidence>
<dbReference type="Proteomes" id="UP000824109">
    <property type="component" value="Unassembled WGS sequence"/>
</dbReference>
<reference evidence="14" key="1">
    <citation type="submission" date="2020-10" db="EMBL/GenBank/DDBJ databases">
        <authorList>
            <person name="Gilroy R."/>
        </authorList>
    </citation>
    <scope>NUCLEOTIDE SEQUENCE</scope>
    <source>
        <strain evidence="14">USAMLcec3-3695</strain>
    </source>
</reference>
<feature type="transmembrane region" description="Helical" evidence="13">
    <location>
        <begin position="319"/>
        <end position="338"/>
    </location>
</feature>
<evidence type="ECO:0000256" key="10">
    <source>
        <dbReference type="ARBA" id="ARBA00023065"/>
    </source>
</evidence>
<dbReference type="InterPro" id="IPR048279">
    <property type="entry name" value="MdtK-like"/>
</dbReference>
<evidence type="ECO:0000256" key="2">
    <source>
        <dbReference type="ARBA" id="ARBA00004651"/>
    </source>
</evidence>
<dbReference type="NCBIfam" id="TIGR00797">
    <property type="entry name" value="matE"/>
    <property type="match status" value="1"/>
</dbReference>
<comment type="caution">
    <text evidence="14">The sequence shown here is derived from an EMBL/GenBank/DDBJ whole genome shotgun (WGS) entry which is preliminary data.</text>
</comment>
<keyword evidence="6" id="KW-0050">Antiport</keyword>
<evidence type="ECO:0000313" key="15">
    <source>
        <dbReference type="Proteomes" id="UP000824109"/>
    </source>
</evidence>
<dbReference type="CDD" id="cd13138">
    <property type="entry name" value="MATE_yoeA_like"/>
    <property type="match status" value="1"/>
</dbReference>
<evidence type="ECO:0000256" key="5">
    <source>
        <dbReference type="ARBA" id="ARBA00022448"/>
    </source>
</evidence>
<dbReference type="InterPro" id="IPR002528">
    <property type="entry name" value="MATE_fam"/>
</dbReference>
<dbReference type="Pfam" id="PF01554">
    <property type="entry name" value="MatE"/>
    <property type="match status" value="2"/>
</dbReference>
<feature type="transmembrane region" description="Helical" evidence="13">
    <location>
        <begin position="95"/>
        <end position="116"/>
    </location>
</feature>
<dbReference type="GO" id="GO:0006811">
    <property type="term" value="P:monoatomic ion transport"/>
    <property type="evidence" value="ECO:0007669"/>
    <property type="project" value="UniProtKB-KW"/>
</dbReference>
<protein>
    <recommendedName>
        <fullName evidence="4">Probable multidrug resistance protein NorM</fullName>
    </recommendedName>
    <alternativeName>
        <fullName evidence="12">Multidrug-efflux transporter</fullName>
    </alternativeName>
</protein>
<accession>A0A9D1SEY3</accession>
<evidence type="ECO:0000256" key="11">
    <source>
        <dbReference type="ARBA" id="ARBA00023136"/>
    </source>
</evidence>
<evidence type="ECO:0000256" key="9">
    <source>
        <dbReference type="ARBA" id="ARBA00022989"/>
    </source>
</evidence>
<dbReference type="PANTHER" id="PTHR43298">
    <property type="entry name" value="MULTIDRUG RESISTANCE PROTEIN NORM-RELATED"/>
    <property type="match status" value="1"/>
</dbReference>
<evidence type="ECO:0000256" key="8">
    <source>
        <dbReference type="ARBA" id="ARBA00022692"/>
    </source>
</evidence>
<name>A0A9D1SEY3_9FIRM</name>
<feature type="transmembrane region" description="Helical" evidence="13">
    <location>
        <begin position="169"/>
        <end position="187"/>
    </location>
</feature>
<evidence type="ECO:0000313" key="14">
    <source>
        <dbReference type="EMBL" id="HIU57172.1"/>
    </source>
</evidence>
<keyword evidence="8 13" id="KW-0812">Transmembrane</keyword>
<comment type="subcellular location">
    <subcellularLocation>
        <location evidence="2">Cell membrane</location>
        <topology evidence="2">Multi-pass membrane protein</topology>
    </subcellularLocation>
</comment>
<keyword evidence="7" id="KW-1003">Cell membrane</keyword>
<feature type="transmembrane region" description="Helical" evidence="13">
    <location>
        <begin position="417"/>
        <end position="438"/>
    </location>
</feature>
<feature type="transmembrane region" description="Helical" evidence="13">
    <location>
        <begin position="386"/>
        <end position="411"/>
    </location>
</feature>
<organism evidence="14 15">
    <name type="scientific">Candidatus Ornithomonoglobus merdipullorum</name>
    <dbReference type="NCBI Taxonomy" id="2840895"/>
    <lineage>
        <taxon>Bacteria</taxon>
        <taxon>Bacillati</taxon>
        <taxon>Bacillota</taxon>
        <taxon>Clostridia</taxon>
        <taxon>Candidatus Ornithomonoglobus</taxon>
    </lineage>
</organism>
<keyword evidence="11 13" id="KW-0472">Membrane</keyword>
<dbReference type="GO" id="GO:0015297">
    <property type="term" value="F:antiporter activity"/>
    <property type="evidence" value="ECO:0007669"/>
    <property type="project" value="UniProtKB-KW"/>
</dbReference>
<feature type="transmembrane region" description="Helical" evidence="13">
    <location>
        <begin position="358"/>
        <end position="379"/>
    </location>
</feature>
<feature type="transmembrane region" description="Helical" evidence="13">
    <location>
        <begin position="193"/>
        <end position="215"/>
    </location>
</feature>
<keyword evidence="5" id="KW-0813">Transport</keyword>
<feature type="transmembrane region" description="Helical" evidence="13">
    <location>
        <begin position="136"/>
        <end position="157"/>
    </location>
</feature>
<keyword evidence="10" id="KW-0406">Ion transport</keyword>
<evidence type="ECO:0000256" key="6">
    <source>
        <dbReference type="ARBA" id="ARBA00022449"/>
    </source>
</evidence>
<dbReference type="AlphaFoldDB" id="A0A9D1SEY3"/>
<keyword evidence="9 13" id="KW-1133">Transmembrane helix</keyword>
<dbReference type="InterPro" id="IPR050222">
    <property type="entry name" value="MATE_MdtK"/>
</dbReference>
<comment type="function">
    <text evidence="1">Multidrug efflux pump.</text>
</comment>
<gene>
    <name evidence="14" type="ORF">IAA61_05085</name>
</gene>
<evidence type="ECO:0000256" key="4">
    <source>
        <dbReference type="ARBA" id="ARBA00020268"/>
    </source>
</evidence>